<evidence type="ECO:0000313" key="8">
    <source>
        <dbReference type="EMBL" id="KZM21817.1"/>
    </source>
</evidence>
<keyword evidence="9" id="KW-1185">Reference proteome</keyword>
<dbReference type="InterPro" id="IPR013219">
    <property type="entry name" value="Ribosomal_mS33"/>
</dbReference>
<evidence type="ECO:0000256" key="4">
    <source>
        <dbReference type="ARBA" id="ARBA00023128"/>
    </source>
</evidence>
<comment type="similarity">
    <text evidence="2">Belongs to the mitochondrion-specific ribosomal protein mS33 family.</text>
</comment>
<keyword evidence="4" id="KW-0496">Mitochondrion</keyword>
<reference evidence="8 9" key="1">
    <citation type="journal article" date="2016" name="Sci. Rep.">
        <title>Draft genome sequencing and secretome analysis of fungal phytopathogen Ascochyta rabiei provides insight into the necrotrophic effector repertoire.</title>
        <authorList>
            <person name="Verma S."/>
            <person name="Gazara R.K."/>
            <person name="Nizam S."/>
            <person name="Parween S."/>
            <person name="Chattopadhyay D."/>
            <person name="Verma P.K."/>
        </authorList>
    </citation>
    <scope>NUCLEOTIDE SEQUENCE [LARGE SCALE GENOMIC DNA]</scope>
    <source>
        <strain evidence="8 9">ArDII</strain>
    </source>
</reference>
<evidence type="ECO:0000313" key="9">
    <source>
        <dbReference type="Proteomes" id="UP000076837"/>
    </source>
</evidence>
<feature type="region of interest" description="Disordered" evidence="7">
    <location>
        <begin position="84"/>
        <end position="106"/>
    </location>
</feature>
<comment type="subcellular location">
    <subcellularLocation>
        <location evidence="1">Mitochondrion</location>
    </subcellularLocation>
</comment>
<evidence type="ECO:0000256" key="5">
    <source>
        <dbReference type="ARBA" id="ARBA00023274"/>
    </source>
</evidence>
<evidence type="ECO:0000256" key="6">
    <source>
        <dbReference type="ARBA" id="ARBA00035132"/>
    </source>
</evidence>
<protein>
    <recommendedName>
        <fullName evidence="6">Small ribosomal subunit protein mS33</fullName>
    </recommendedName>
</protein>
<accession>A0A163BKC6</accession>
<sequence length="106" mass="12252">MAVPRARVLDLMKASCRVFNTTYNPERVRIGSHIMHQRLKGASVASYYPPRIGVISQLRSLYPENELLDEDEEDWLEHLNVARSRGKATPKKKRTAAESKKFNKRK</sequence>
<name>A0A163BKC6_DIDRA</name>
<keyword evidence="3" id="KW-0689">Ribosomal protein</keyword>
<evidence type="ECO:0000256" key="2">
    <source>
        <dbReference type="ARBA" id="ARBA00008970"/>
    </source>
</evidence>
<dbReference type="AlphaFoldDB" id="A0A163BKC6"/>
<dbReference type="PANTHER" id="PTHR13362">
    <property type="entry name" value="MITOCHONDRIAL RIBOSOMAL PROTEIN S33"/>
    <property type="match status" value="1"/>
</dbReference>
<dbReference type="Pfam" id="PF08293">
    <property type="entry name" value="MRP-S33"/>
    <property type="match status" value="1"/>
</dbReference>
<dbReference type="GO" id="GO:0005840">
    <property type="term" value="C:ribosome"/>
    <property type="evidence" value="ECO:0007669"/>
    <property type="project" value="UniProtKB-KW"/>
</dbReference>
<dbReference type="OrthoDB" id="2257454at2759"/>
<dbReference type="GO" id="GO:0005739">
    <property type="term" value="C:mitochondrion"/>
    <property type="evidence" value="ECO:0007669"/>
    <property type="project" value="UniProtKB-SubCell"/>
</dbReference>
<evidence type="ECO:0000256" key="1">
    <source>
        <dbReference type="ARBA" id="ARBA00004173"/>
    </source>
</evidence>
<organism evidence="8 9">
    <name type="scientific">Didymella rabiei</name>
    <name type="common">Chickpea ascochyta blight fungus</name>
    <name type="synonym">Mycosphaerella rabiei</name>
    <dbReference type="NCBI Taxonomy" id="5454"/>
    <lineage>
        <taxon>Eukaryota</taxon>
        <taxon>Fungi</taxon>
        <taxon>Dikarya</taxon>
        <taxon>Ascomycota</taxon>
        <taxon>Pezizomycotina</taxon>
        <taxon>Dothideomycetes</taxon>
        <taxon>Pleosporomycetidae</taxon>
        <taxon>Pleosporales</taxon>
        <taxon>Pleosporineae</taxon>
        <taxon>Didymellaceae</taxon>
        <taxon>Ascochyta</taxon>
    </lineage>
</organism>
<dbReference type="STRING" id="5454.A0A163BKC6"/>
<feature type="compositionally biased region" description="Basic and acidic residues" evidence="7">
    <location>
        <begin position="95"/>
        <end position="106"/>
    </location>
</feature>
<evidence type="ECO:0000256" key="7">
    <source>
        <dbReference type="SAM" id="MobiDB-lite"/>
    </source>
</evidence>
<dbReference type="Proteomes" id="UP000076837">
    <property type="component" value="Unassembled WGS sequence"/>
</dbReference>
<evidence type="ECO:0000256" key="3">
    <source>
        <dbReference type="ARBA" id="ARBA00022980"/>
    </source>
</evidence>
<dbReference type="PANTHER" id="PTHR13362:SF2">
    <property type="entry name" value="SMALL RIBOSOMAL SUBUNIT PROTEIN MS33"/>
    <property type="match status" value="1"/>
</dbReference>
<gene>
    <name evidence="8" type="ORF">ST47_g7021</name>
</gene>
<keyword evidence="5" id="KW-0687">Ribonucleoprotein</keyword>
<dbReference type="EMBL" id="JYNV01000237">
    <property type="protein sequence ID" value="KZM21817.1"/>
    <property type="molecule type" value="Genomic_DNA"/>
</dbReference>
<dbReference type="GO" id="GO:1990904">
    <property type="term" value="C:ribonucleoprotein complex"/>
    <property type="evidence" value="ECO:0007669"/>
    <property type="project" value="UniProtKB-KW"/>
</dbReference>
<comment type="caution">
    <text evidence="8">The sequence shown here is derived from an EMBL/GenBank/DDBJ whole genome shotgun (WGS) entry which is preliminary data.</text>
</comment>
<proteinExistence type="inferred from homology"/>
<feature type="compositionally biased region" description="Basic residues" evidence="7">
    <location>
        <begin position="84"/>
        <end position="94"/>
    </location>
</feature>